<dbReference type="Proteomes" id="UP000789572">
    <property type="component" value="Unassembled WGS sequence"/>
</dbReference>
<accession>A0A9N9CE81</accession>
<evidence type="ECO:0000313" key="2">
    <source>
        <dbReference type="EMBL" id="CAG8600357.1"/>
    </source>
</evidence>
<organism evidence="2 3">
    <name type="scientific">Paraglomus occultum</name>
    <dbReference type="NCBI Taxonomy" id="144539"/>
    <lineage>
        <taxon>Eukaryota</taxon>
        <taxon>Fungi</taxon>
        <taxon>Fungi incertae sedis</taxon>
        <taxon>Mucoromycota</taxon>
        <taxon>Glomeromycotina</taxon>
        <taxon>Glomeromycetes</taxon>
        <taxon>Paraglomerales</taxon>
        <taxon>Paraglomeraceae</taxon>
        <taxon>Paraglomus</taxon>
    </lineage>
</organism>
<name>A0A9N9CE81_9GLOM</name>
<keyword evidence="3" id="KW-1185">Reference proteome</keyword>
<comment type="caution">
    <text evidence="2">The sequence shown here is derived from an EMBL/GenBank/DDBJ whole genome shotgun (WGS) entry which is preliminary data.</text>
</comment>
<dbReference type="OrthoDB" id="2447334at2759"/>
<reference evidence="2" key="1">
    <citation type="submission" date="2021-06" db="EMBL/GenBank/DDBJ databases">
        <authorList>
            <person name="Kallberg Y."/>
            <person name="Tangrot J."/>
            <person name="Rosling A."/>
        </authorList>
    </citation>
    <scope>NUCLEOTIDE SEQUENCE</scope>
    <source>
        <strain evidence="2">IA702</strain>
    </source>
</reference>
<protein>
    <submittedName>
        <fullName evidence="2">602_t:CDS:1</fullName>
    </submittedName>
</protein>
<feature type="region of interest" description="Disordered" evidence="1">
    <location>
        <begin position="608"/>
        <end position="631"/>
    </location>
</feature>
<evidence type="ECO:0000256" key="1">
    <source>
        <dbReference type="SAM" id="MobiDB-lite"/>
    </source>
</evidence>
<sequence>MEKYYFGRAVVLSYLKNSEDSQEVSYNSFLNENRNELAACPPFDENWYSLHSCWSQRFIKATLETFDSDVVNRRVNLEFRSMSGISVRVLGVGQLLAAEGRLLAGESRIQEYEWNLSPSARYGTAPGGSMSGISVRVLGVGQLLAGESRIQEYESNLSHIKREARDSSYAKSYWTSIIQDRKKLSVKQTYDTQSLELLDLAGTSMSGELKNVYSGKRKIQTVHELDKGGESSTKKVLRKRKAVNYYEETDSSGTSSEYQEKSENDNKKITDEQLAEFDRAFYGLNEEKMWTLKSGRVVEKVIYKYARNLEYESYLHSFIINDVDKKVKLLFEKEEWKEIFDTNCKKMPKIDKSVIKLMKKYSVTDLSLFRKIIFDPFLPANTVYSNEDHYELDYVNLVYRTMHTLWGDNDDFTLDPSRLEGWYQQNIWSPIIDPAFRNSRINLIRGEGMSTASSDRKNDVSCQQGKNKKIGRKGDGIFRLKGDRLEFGAIEAGRKWENNNGKKYINDSLKLSKMLRDMLVMLITACNDSEQIARQLQVLGILHSANWFQLLTMDIPKGYICRIQHFDFREVAGRINDPPLAFVIKDLLRGKAIIMRTLELVQQGKTPNLDSLDDSDTDDNESSNRCNTPPFINLTSTFTTPIK</sequence>
<feature type="region of interest" description="Disordered" evidence="1">
    <location>
        <begin position="247"/>
        <end position="266"/>
    </location>
</feature>
<evidence type="ECO:0000313" key="3">
    <source>
        <dbReference type="Proteomes" id="UP000789572"/>
    </source>
</evidence>
<dbReference type="AlphaFoldDB" id="A0A9N9CE81"/>
<feature type="region of interest" description="Disordered" evidence="1">
    <location>
        <begin position="449"/>
        <end position="468"/>
    </location>
</feature>
<feature type="non-terminal residue" evidence="2">
    <location>
        <position position="643"/>
    </location>
</feature>
<feature type="compositionally biased region" description="Acidic residues" evidence="1">
    <location>
        <begin position="611"/>
        <end position="621"/>
    </location>
</feature>
<gene>
    <name evidence="2" type="ORF">POCULU_LOCUS7430</name>
</gene>
<proteinExistence type="predicted"/>
<dbReference type="EMBL" id="CAJVPJ010001686">
    <property type="protein sequence ID" value="CAG8600357.1"/>
    <property type="molecule type" value="Genomic_DNA"/>
</dbReference>